<dbReference type="AlphaFoldDB" id="A0A250L9X3"/>
<dbReference type="PANTHER" id="PTHR47894">
    <property type="entry name" value="HTH-TYPE TRANSCRIPTIONAL REGULATOR GADX"/>
    <property type="match status" value="1"/>
</dbReference>
<keyword evidence="2" id="KW-0238">DNA-binding</keyword>
<dbReference type="SUPFAM" id="SSF46689">
    <property type="entry name" value="Homeodomain-like"/>
    <property type="match status" value="1"/>
</dbReference>
<name>A0A250L9X3_9BURK</name>
<evidence type="ECO:0000256" key="3">
    <source>
        <dbReference type="ARBA" id="ARBA00023163"/>
    </source>
</evidence>
<dbReference type="PRINTS" id="PR00032">
    <property type="entry name" value="HTHARAC"/>
</dbReference>
<dbReference type="GO" id="GO:0003700">
    <property type="term" value="F:DNA-binding transcription factor activity"/>
    <property type="evidence" value="ECO:0007669"/>
    <property type="project" value="InterPro"/>
</dbReference>
<dbReference type="Pfam" id="PF12833">
    <property type="entry name" value="HTH_18"/>
    <property type="match status" value="1"/>
</dbReference>
<dbReference type="GO" id="GO:0000976">
    <property type="term" value="F:transcription cis-regulatory region binding"/>
    <property type="evidence" value="ECO:0007669"/>
    <property type="project" value="TreeGrafter"/>
</dbReference>
<dbReference type="InterPro" id="IPR020449">
    <property type="entry name" value="Tscrpt_reg_AraC-type_HTH"/>
</dbReference>
<sequence length="406" mass="45363">MPISSTCFQSTSLPRNAWSHVINSVGMFAASIKNCPAVWSRTGRSALTLADDYLTLSAMPAASPLSTQRVYYSSTYVRLLFDYLSEQGKDAARVLGEARPPEDDRGLTLYASAHWRRLLECAMRALDDPLLGLHVGQRITPAHLGALGYALHACRDAGAALARWQQYEHLIANVARMEVRVEATSVAIEWHDAPEPLGPLVDEVALTAIVQFARNITGTHHGPDEVCFVHPSPGDEQPYIDYFGCPVRFGQPVNRLAFPLHLLMQPLRQPDDALLQMMERQASALLAELRQTDDLEQSVREAVARLLTQGEASLEQIAADLHVSSRTLHRRLAELGLNFRILREDTRRRLAIDHLNDPRLTLAEVAWLLGYSEHSAFTRAFRRWTGESPQQWRSRQPARAANVARG</sequence>
<dbReference type="SMART" id="SM00342">
    <property type="entry name" value="HTH_ARAC"/>
    <property type="match status" value="1"/>
</dbReference>
<evidence type="ECO:0000313" key="5">
    <source>
        <dbReference type="EMBL" id="BBA40351.1"/>
    </source>
</evidence>
<dbReference type="Pfam" id="PF12625">
    <property type="entry name" value="Arabinose_bd"/>
    <property type="match status" value="1"/>
</dbReference>
<dbReference type="InterPro" id="IPR009057">
    <property type="entry name" value="Homeodomain-like_sf"/>
</dbReference>
<proteinExistence type="predicted"/>
<dbReference type="InterPro" id="IPR018060">
    <property type="entry name" value="HTH_AraC"/>
</dbReference>
<dbReference type="PROSITE" id="PS01124">
    <property type="entry name" value="HTH_ARAC_FAMILY_2"/>
    <property type="match status" value="1"/>
</dbReference>
<dbReference type="InterPro" id="IPR032687">
    <property type="entry name" value="AraC-type_N"/>
</dbReference>
<reference evidence="5" key="1">
    <citation type="journal article" date="2016" name="Biosci. Biotechnol. Biochem.">
        <title>Bioconversion of AHX to AOH by resting cells of Burkholderia contaminans CH-1.</title>
        <authorList>
            <person name="Choi J.H."/>
            <person name="Kikuchi A."/>
            <person name="Pumkaeo P."/>
            <person name="Hirai H."/>
            <person name="Tokuyama S."/>
            <person name="Kawagishi H."/>
        </authorList>
    </citation>
    <scope>NUCLEOTIDE SEQUENCE</scope>
    <source>
        <strain evidence="5">CH-1</strain>
    </source>
</reference>
<keyword evidence="3" id="KW-0804">Transcription</keyword>
<protein>
    <submittedName>
        <fullName evidence="5">AraC family transcriptional regulator</fullName>
    </submittedName>
</protein>
<dbReference type="EMBL" id="AP018357">
    <property type="protein sequence ID" value="BBA40351.1"/>
    <property type="molecule type" value="Genomic_DNA"/>
</dbReference>
<keyword evidence="1" id="KW-0805">Transcription regulation</keyword>
<feature type="domain" description="HTH araC/xylS-type" evidence="4">
    <location>
        <begin position="297"/>
        <end position="395"/>
    </location>
</feature>
<dbReference type="Gene3D" id="1.10.10.60">
    <property type="entry name" value="Homeodomain-like"/>
    <property type="match status" value="1"/>
</dbReference>
<dbReference type="PANTHER" id="PTHR47894:SF1">
    <property type="entry name" value="HTH-TYPE TRANSCRIPTIONAL REGULATOR VQSM"/>
    <property type="match status" value="1"/>
</dbReference>
<evidence type="ECO:0000256" key="1">
    <source>
        <dbReference type="ARBA" id="ARBA00023015"/>
    </source>
</evidence>
<gene>
    <name evidence="5" type="primary">oruR</name>
    <name evidence="5" type="ORF">BCCH1_27760</name>
</gene>
<reference evidence="5" key="2">
    <citation type="journal article" date="2017" name="Genome Announc.">
        <title>High-Quality Draft Genome Sequence of Burkholderia contaminans CH-1, a Gram-Negative Bacterium That Metabolizes 2-Azahypoxanthine, a Plant Growth-Regulating Compound.</title>
        <authorList>
            <person name="Choi J.-H."/>
            <person name="Sugiura H."/>
            <person name="Moriuchi R."/>
            <person name="Kawagishi H."/>
            <person name="Dohra H."/>
        </authorList>
    </citation>
    <scope>NUCLEOTIDE SEQUENCE</scope>
    <source>
        <strain evidence="5">CH-1</strain>
    </source>
</reference>
<organism evidence="5">
    <name type="scientific">Burkholderia contaminans</name>
    <dbReference type="NCBI Taxonomy" id="488447"/>
    <lineage>
        <taxon>Bacteria</taxon>
        <taxon>Pseudomonadati</taxon>
        <taxon>Pseudomonadota</taxon>
        <taxon>Betaproteobacteria</taxon>
        <taxon>Burkholderiales</taxon>
        <taxon>Burkholderiaceae</taxon>
        <taxon>Burkholderia</taxon>
        <taxon>Burkholderia cepacia complex</taxon>
    </lineage>
</organism>
<evidence type="ECO:0000256" key="2">
    <source>
        <dbReference type="ARBA" id="ARBA00023125"/>
    </source>
</evidence>
<evidence type="ECO:0000259" key="4">
    <source>
        <dbReference type="PROSITE" id="PS01124"/>
    </source>
</evidence>
<accession>A0A250L9X3</accession>
<dbReference type="GO" id="GO:0005829">
    <property type="term" value="C:cytosol"/>
    <property type="evidence" value="ECO:0007669"/>
    <property type="project" value="TreeGrafter"/>
</dbReference>